<name>A0ABD3LF94_EUCGL</name>
<dbReference type="PANTHER" id="PTHR31541">
    <property type="entry name" value="B3 DOMAIN PLANT PROTEIN-RELATED"/>
    <property type="match status" value="1"/>
</dbReference>
<evidence type="ECO:0000256" key="5">
    <source>
        <dbReference type="ARBA" id="ARBA00023242"/>
    </source>
</evidence>
<reference evidence="6 7" key="1">
    <citation type="submission" date="2024-11" db="EMBL/GenBank/DDBJ databases">
        <title>Chromosome-level genome assembly of Eucalyptus globulus Labill. provides insights into its genome evolution.</title>
        <authorList>
            <person name="Li X."/>
        </authorList>
    </citation>
    <scope>NUCLEOTIDE SEQUENCE [LARGE SCALE GENOMIC DNA]</scope>
    <source>
        <strain evidence="6">CL2024</strain>
        <tissue evidence="6">Fresh tender leaves</tissue>
    </source>
</reference>
<organism evidence="6 7">
    <name type="scientific">Eucalyptus globulus</name>
    <name type="common">Tasmanian blue gum</name>
    <dbReference type="NCBI Taxonomy" id="34317"/>
    <lineage>
        <taxon>Eukaryota</taxon>
        <taxon>Viridiplantae</taxon>
        <taxon>Streptophyta</taxon>
        <taxon>Embryophyta</taxon>
        <taxon>Tracheophyta</taxon>
        <taxon>Spermatophyta</taxon>
        <taxon>Magnoliopsida</taxon>
        <taxon>eudicotyledons</taxon>
        <taxon>Gunneridae</taxon>
        <taxon>Pentapetalae</taxon>
        <taxon>rosids</taxon>
        <taxon>malvids</taxon>
        <taxon>Myrtales</taxon>
        <taxon>Myrtaceae</taxon>
        <taxon>Myrtoideae</taxon>
        <taxon>Eucalypteae</taxon>
        <taxon>Eucalyptus</taxon>
    </lineage>
</organism>
<dbReference type="GO" id="GO:0005634">
    <property type="term" value="C:nucleus"/>
    <property type="evidence" value="ECO:0007669"/>
    <property type="project" value="UniProtKB-SubCell"/>
</dbReference>
<evidence type="ECO:0000313" key="7">
    <source>
        <dbReference type="Proteomes" id="UP001634007"/>
    </source>
</evidence>
<keyword evidence="7" id="KW-1185">Reference proteome</keyword>
<sequence length="209" mass="24019">MPLLYCEVDKSSYECSPSRRSIVGETEMEVNPLFFLAKISELVREGLLSVSPEAQTRPTELPEIFWNKILEMHGQGVRLVLQKKLCASDVEQHKGRLSIPMRQTQAKFLTSEEIRALDNKNAIRVSLIEPCLQEHRGLRLKKWNNRTNHFSYVLTKEWTAVTHPFERNKLQVDDLVQLWAFRAYGGDLCFCLVKVEAPPAAVENVANHE</sequence>
<comment type="caution">
    <text evidence="6">The sequence shown here is derived from an EMBL/GenBank/DDBJ whole genome shotgun (WGS) entry which is preliminary data.</text>
</comment>
<dbReference type="SUPFAM" id="SSF101936">
    <property type="entry name" value="DNA-binding pseudobarrel domain"/>
    <property type="match status" value="1"/>
</dbReference>
<dbReference type="GO" id="GO:0003677">
    <property type="term" value="F:DNA binding"/>
    <property type="evidence" value="ECO:0007669"/>
    <property type="project" value="UniProtKB-KW"/>
</dbReference>
<evidence type="ECO:0000256" key="4">
    <source>
        <dbReference type="ARBA" id="ARBA00023163"/>
    </source>
</evidence>
<protein>
    <recommendedName>
        <fullName evidence="8">TF-B3 domain-containing protein</fullName>
    </recommendedName>
</protein>
<dbReference type="Proteomes" id="UP001634007">
    <property type="component" value="Unassembled WGS sequence"/>
</dbReference>
<gene>
    <name evidence="6" type="ORF">ACJRO7_009937</name>
</gene>
<keyword evidence="5" id="KW-0539">Nucleus</keyword>
<evidence type="ECO:0008006" key="8">
    <source>
        <dbReference type="Google" id="ProtNLM"/>
    </source>
</evidence>
<keyword evidence="2" id="KW-0805">Transcription regulation</keyword>
<dbReference type="Pfam" id="PF03754">
    <property type="entry name" value="At2g31720-like"/>
    <property type="match status" value="1"/>
</dbReference>
<evidence type="ECO:0000256" key="3">
    <source>
        <dbReference type="ARBA" id="ARBA00023125"/>
    </source>
</evidence>
<proteinExistence type="predicted"/>
<dbReference type="AlphaFoldDB" id="A0ABD3LF94"/>
<keyword evidence="3" id="KW-0238">DNA-binding</keyword>
<dbReference type="InterPro" id="IPR005508">
    <property type="entry name" value="At2g31720-like"/>
</dbReference>
<evidence type="ECO:0000313" key="6">
    <source>
        <dbReference type="EMBL" id="KAL3748781.1"/>
    </source>
</evidence>
<evidence type="ECO:0000256" key="2">
    <source>
        <dbReference type="ARBA" id="ARBA00023015"/>
    </source>
</evidence>
<comment type="subcellular location">
    <subcellularLocation>
        <location evidence="1">Nucleus</location>
    </subcellularLocation>
</comment>
<keyword evidence="4" id="KW-0804">Transcription</keyword>
<accession>A0ABD3LF94</accession>
<dbReference type="PANTHER" id="PTHR31541:SF25">
    <property type="entry name" value="GAMMA-GLIADIN B"/>
    <property type="match status" value="1"/>
</dbReference>
<dbReference type="Gene3D" id="2.40.330.10">
    <property type="entry name" value="DNA-binding pseudobarrel domain"/>
    <property type="match status" value="1"/>
</dbReference>
<evidence type="ECO:0000256" key="1">
    <source>
        <dbReference type="ARBA" id="ARBA00004123"/>
    </source>
</evidence>
<dbReference type="EMBL" id="JBJKBG010000002">
    <property type="protein sequence ID" value="KAL3748781.1"/>
    <property type="molecule type" value="Genomic_DNA"/>
</dbReference>
<dbReference type="InterPro" id="IPR015300">
    <property type="entry name" value="DNA-bd_pseudobarrel_sf"/>
</dbReference>